<gene>
    <name evidence="2" type="ORF">HALLA_20625</name>
</gene>
<proteinExistence type="predicted"/>
<dbReference type="AlphaFoldDB" id="W0JYP8"/>
<keyword evidence="2" id="KW-0614">Plasmid</keyword>
<geneLocation type="plasmid" evidence="2">
    <name>unnamed</name>
</geneLocation>
<dbReference type="Proteomes" id="UP000019024">
    <property type="component" value="Plasmid unnamed3"/>
</dbReference>
<dbReference type="EMBL" id="CP007058">
    <property type="protein sequence ID" value="AHG02310.1"/>
    <property type="molecule type" value="Genomic_DNA"/>
</dbReference>
<name>W0JYP8_9EURY</name>
<evidence type="ECO:0000313" key="3">
    <source>
        <dbReference type="Proteomes" id="UP000019024"/>
    </source>
</evidence>
<sequence length="47" mass="4984">MADDVQPPLVVPNDHDSTIPVPRGRHNLSSANAPDTADPHPVFADTV</sequence>
<keyword evidence="3" id="KW-1185">Reference proteome</keyword>
<organism evidence="2 3">
    <name type="scientific">Halostagnicola larsenii XH-48</name>
    <dbReference type="NCBI Taxonomy" id="797299"/>
    <lineage>
        <taxon>Archaea</taxon>
        <taxon>Methanobacteriati</taxon>
        <taxon>Methanobacteriota</taxon>
        <taxon>Stenosarchaea group</taxon>
        <taxon>Halobacteria</taxon>
        <taxon>Halobacteriales</taxon>
        <taxon>Natrialbaceae</taxon>
        <taxon>Halostagnicola</taxon>
    </lineage>
</organism>
<evidence type="ECO:0000256" key="1">
    <source>
        <dbReference type="SAM" id="MobiDB-lite"/>
    </source>
</evidence>
<dbReference type="HOGENOM" id="CLU_3163000_0_0_2"/>
<protein>
    <submittedName>
        <fullName evidence="2">Uncharacterized protein</fullName>
    </submittedName>
</protein>
<dbReference type="KEGG" id="hlr:HALLA_20625"/>
<feature type="region of interest" description="Disordered" evidence="1">
    <location>
        <begin position="1"/>
        <end position="47"/>
    </location>
</feature>
<evidence type="ECO:0000313" key="2">
    <source>
        <dbReference type="EMBL" id="AHG02310.1"/>
    </source>
</evidence>
<accession>W0JYP8</accession>
<reference evidence="2 3" key="1">
    <citation type="submission" date="2014-01" db="EMBL/GenBank/DDBJ databases">
        <authorList>
            <consortium name="DOE Joint Genome Institute"/>
            <person name="Anderson I."/>
            <person name="Huntemann M."/>
            <person name="Han J."/>
            <person name="Chen A."/>
            <person name="Kyrpides N."/>
            <person name="Mavromatis K."/>
            <person name="Markowitz V."/>
            <person name="Palaniappan K."/>
            <person name="Ivanova N."/>
            <person name="Schaumberg A."/>
            <person name="Pati A."/>
            <person name="Liolios K."/>
            <person name="Nordberg H.P."/>
            <person name="Cantor M.N."/>
            <person name="Hua S.X."/>
            <person name="Woyke T."/>
        </authorList>
    </citation>
    <scope>NUCLEOTIDE SEQUENCE [LARGE SCALE GENOMIC DNA]</scope>
    <source>
        <strain evidence="2 3">XH-48</strain>
        <plasmid evidence="3">4</plasmid>
    </source>
</reference>